<organism evidence="2">
    <name type="scientific">marine metagenome</name>
    <dbReference type="NCBI Taxonomy" id="408172"/>
    <lineage>
        <taxon>unclassified sequences</taxon>
        <taxon>metagenomes</taxon>
        <taxon>ecological metagenomes</taxon>
    </lineage>
</organism>
<evidence type="ECO:0000256" key="1">
    <source>
        <dbReference type="SAM" id="MobiDB-lite"/>
    </source>
</evidence>
<feature type="non-terminal residue" evidence="2">
    <location>
        <position position="51"/>
    </location>
</feature>
<sequence length="51" mass="5617">ARPTSTPTCTRAWPRPPARKTSRRSPTGSRPSPRPRRPMPDASSRCSTKTA</sequence>
<proteinExistence type="predicted"/>
<reference evidence="2" key="1">
    <citation type="submission" date="2018-05" db="EMBL/GenBank/DDBJ databases">
        <authorList>
            <person name="Lanie J.A."/>
            <person name="Ng W.-L."/>
            <person name="Kazmierczak K.M."/>
            <person name="Andrzejewski T.M."/>
            <person name="Davidsen T.M."/>
            <person name="Wayne K.J."/>
            <person name="Tettelin H."/>
            <person name="Glass J.I."/>
            <person name="Rusch D."/>
            <person name="Podicherti R."/>
            <person name="Tsui H.-C.T."/>
            <person name="Winkler M.E."/>
        </authorList>
    </citation>
    <scope>NUCLEOTIDE SEQUENCE</scope>
</reference>
<gene>
    <name evidence="2" type="ORF">METZ01_LOCUS214435</name>
</gene>
<evidence type="ECO:0000313" key="2">
    <source>
        <dbReference type="EMBL" id="SVB61581.1"/>
    </source>
</evidence>
<protein>
    <submittedName>
        <fullName evidence="2">Uncharacterized protein</fullName>
    </submittedName>
</protein>
<dbReference type="EMBL" id="UINC01049602">
    <property type="protein sequence ID" value="SVB61581.1"/>
    <property type="molecule type" value="Genomic_DNA"/>
</dbReference>
<feature type="non-terminal residue" evidence="2">
    <location>
        <position position="1"/>
    </location>
</feature>
<name>A0A382FHX2_9ZZZZ</name>
<accession>A0A382FHX2</accession>
<dbReference type="AlphaFoldDB" id="A0A382FHX2"/>
<feature type="region of interest" description="Disordered" evidence="1">
    <location>
        <begin position="1"/>
        <end position="51"/>
    </location>
</feature>